<dbReference type="EC" id="3.1.1.-" evidence="3"/>
<dbReference type="EMBL" id="MCGH01000005">
    <property type="protein sequence ID" value="ODM01839.1"/>
    <property type="molecule type" value="Genomic_DNA"/>
</dbReference>
<dbReference type="SUPFAM" id="SSF53474">
    <property type="entry name" value="alpha/beta-Hydrolases"/>
    <property type="match status" value="1"/>
</dbReference>
<comment type="caution">
    <text evidence="5">The sequence shown here is derived from an EMBL/GenBank/DDBJ whole genome shotgun (WGS) entry which is preliminary data.</text>
</comment>
<sequence length="519" mass="57108">MAKVFNYDEVPAVSTKAGKVKGYEFDGVHIFKGIPYAQAGRFQMPREVEPWEGVKETASYGFVCPLLTQDTPTGELLVPHRYWPQDENCQNLNVWTTALDKTAKKPVMVWLHGGGYAAGSSIEQAAYDGSNMAVQGDVVVVSVNHRLNILGFLDLSPYGEKYRNSGNAGLADLVAALRWIHDNIEEFGGDPENVTLFGQSGGGMKVTGLMQIPEADGLFHKAIVMSGVSDGKLMPIIPGDGTKIVPALLKELGIPEGEVEKLETVPYYELAKAYNTVSPALAAQGIYIGGMPMVNDYYLGEPLITGFRDHAETIPLMVGSVFGEFSFMPTPYNKAKLTEEESGAILAGAYGEHADKVKELFLKAYPDKKPVDVLALDRIFRQPSKALAQLHAKGGKAPAYLYLFSLDFPYQNGKVAWHCSDIPFIFHNTDKVEICNIPGVSDELEEKIFGAAMQFARHGNPNPEGSDEWQPVTPEQEPTMVYDRVCEVRSDYDDELLAYLEEILPPFDLMALLSQDVQH</sequence>
<evidence type="ECO:0000259" key="4">
    <source>
        <dbReference type="Pfam" id="PF00135"/>
    </source>
</evidence>
<organism evidence="5 6">
    <name type="scientific">Eisenbergiella tayi</name>
    <dbReference type="NCBI Taxonomy" id="1432052"/>
    <lineage>
        <taxon>Bacteria</taxon>
        <taxon>Bacillati</taxon>
        <taxon>Bacillota</taxon>
        <taxon>Clostridia</taxon>
        <taxon>Lachnospirales</taxon>
        <taxon>Lachnospiraceae</taxon>
        <taxon>Eisenbergiella</taxon>
    </lineage>
</organism>
<gene>
    <name evidence="5" type="primary">pnbA_2</name>
    <name evidence="5" type="ORF">BEI61_05832</name>
</gene>
<evidence type="ECO:0000256" key="1">
    <source>
        <dbReference type="ARBA" id="ARBA00005964"/>
    </source>
</evidence>
<feature type="domain" description="Carboxylesterase type B" evidence="4">
    <location>
        <begin position="11"/>
        <end position="484"/>
    </location>
</feature>
<dbReference type="AlphaFoldDB" id="A0A1E2ZZL0"/>
<name>A0A1E2ZZL0_9FIRM</name>
<dbReference type="Pfam" id="PF00135">
    <property type="entry name" value="COesterase"/>
    <property type="match status" value="1"/>
</dbReference>
<dbReference type="PANTHER" id="PTHR11559">
    <property type="entry name" value="CARBOXYLESTERASE"/>
    <property type="match status" value="1"/>
</dbReference>
<comment type="similarity">
    <text evidence="1 3">Belongs to the type-B carboxylesterase/lipase family.</text>
</comment>
<dbReference type="InterPro" id="IPR029058">
    <property type="entry name" value="AB_hydrolase_fold"/>
</dbReference>
<proteinExistence type="inferred from homology"/>
<evidence type="ECO:0000256" key="2">
    <source>
        <dbReference type="ARBA" id="ARBA00022801"/>
    </source>
</evidence>
<protein>
    <recommendedName>
        <fullName evidence="3">Carboxylic ester hydrolase</fullName>
        <ecNumber evidence="3">3.1.1.-</ecNumber>
    </recommendedName>
</protein>
<dbReference type="PROSITE" id="PS00122">
    <property type="entry name" value="CARBOXYLESTERASE_B_1"/>
    <property type="match status" value="1"/>
</dbReference>
<dbReference type="GO" id="GO:0016787">
    <property type="term" value="F:hydrolase activity"/>
    <property type="evidence" value="ECO:0007669"/>
    <property type="project" value="UniProtKB-KW"/>
</dbReference>
<reference evidence="5 6" key="1">
    <citation type="submission" date="2016-07" db="EMBL/GenBank/DDBJ databases">
        <title>Characterization of isolates of Eisenbergiella tayi derived from blood cultures, using whole genome sequencing.</title>
        <authorList>
            <person name="Burdz T."/>
            <person name="Wiebe D."/>
            <person name="Huynh C."/>
            <person name="Bernard K."/>
        </authorList>
    </citation>
    <scope>NUCLEOTIDE SEQUENCE [LARGE SCALE GENOMIC DNA]</scope>
    <source>
        <strain evidence="5 6">NML 110608</strain>
    </source>
</reference>
<dbReference type="InterPro" id="IPR019826">
    <property type="entry name" value="Carboxylesterase_B_AS"/>
</dbReference>
<keyword evidence="2 3" id="KW-0378">Hydrolase</keyword>
<evidence type="ECO:0000313" key="6">
    <source>
        <dbReference type="Proteomes" id="UP000094067"/>
    </source>
</evidence>
<evidence type="ECO:0000313" key="5">
    <source>
        <dbReference type="EMBL" id="ODM01839.1"/>
    </source>
</evidence>
<dbReference type="Gene3D" id="3.40.50.1820">
    <property type="entry name" value="alpha/beta hydrolase"/>
    <property type="match status" value="1"/>
</dbReference>
<dbReference type="PATRIC" id="fig|1432052.4.peg.6461"/>
<evidence type="ECO:0000256" key="3">
    <source>
        <dbReference type="RuleBase" id="RU361235"/>
    </source>
</evidence>
<dbReference type="Proteomes" id="UP000094067">
    <property type="component" value="Unassembled WGS sequence"/>
</dbReference>
<accession>A0A1E2ZZL0</accession>
<dbReference type="InterPro" id="IPR050309">
    <property type="entry name" value="Type-B_Carboxylest/Lipase"/>
</dbReference>
<dbReference type="InterPro" id="IPR002018">
    <property type="entry name" value="CarbesteraseB"/>
</dbReference>
<dbReference type="RefSeq" id="WP_069155315.1">
    <property type="nucleotide sequence ID" value="NZ_MCGH01000005.1"/>
</dbReference>
<dbReference type="ESTHER" id="9firm-f7kec9">
    <property type="family name" value="Carb_B_Bacteria"/>
</dbReference>